<dbReference type="Proteomes" id="UP001152562">
    <property type="component" value="Unassembled WGS sequence"/>
</dbReference>
<protein>
    <submittedName>
        <fullName evidence="2">Uncharacterized protein</fullName>
    </submittedName>
</protein>
<dbReference type="SUPFAM" id="SSF58100">
    <property type="entry name" value="Bacterial hemolysins"/>
    <property type="match status" value="1"/>
</dbReference>
<feature type="coiled-coil region" evidence="1">
    <location>
        <begin position="150"/>
        <end position="208"/>
    </location>
</feature>
<keyword evidence="1" id="KW-0175">Coiled coil</keyword>
<gene>
    <name evidence="2" type="ORF">PIBRA_LOCUS10300</name>
</gene>
<keyword evidence="3" id="KW-1185">Reference proteome</keyword>
<dbReference type="AlphaFoldDB" id="A0A9P0TKT5"/>
<evidence type="ECO:0000313" key="3">
    <source>
        <dbReference type="Proteomes" id="UP001152562"/>
    </source>
</evidence>
<evidence type="ECO:0000313" key="2">
    <source>
        <dbReference type="EMBL" id="CAH4034080.1"/>
    </source>
</evidence>
<evidence type="ECO:0000256" key="1">
    <source>
        <dbReference type="SAM" id="Coils"/>
    </source>
</evidence>
<comment type="caution">
    <text evidence="2">The sequence shown here is derived from an EMBL/GenBank/DDBJ whole genome shotgun (WGS) entry which is preliminary data.</text>
</comment>
<accession>A0A9P0TKT5</accession>
<name>A0A9P0TKT5_PIEBR</name>
<feature type="coiled-coil region" evidence="1">
    <location>
        <begin position="32"/>
        <end position="66"/>
    </location>
</feature>
<organism evidence="2 3">
    <name type="scientific">Pieris brassicae</name>
    <name type="common">White butterfly</name>
    <name type="synonym">Large white butterfly</name>
    <dbReference type="NCBI Taxonomy" id="7116"/>
    <lineage>
        <taxon>Eukaryota</taxon>
        <taxon>Metazoa</taxon>
        <taxon>Ecdysozoa</taxon>
        <taxon>Arthropoda</taxon>
        <taxon>Hexapoda</taxon>
        <taxon>Insecta</taxon>
        <taxon>Pterygota</taxon>
        <taxon>Neoptera</taxon>
        <taxon>Endopterygota</taxon>
        <taxon>Lepidoptera</taxon>
        <taxon>Glossata</taxon>
        <taxon>Ditrysia</taxon>
        <taxon>Papilionoidea</taxon>
        <taxon>Pieridae</taxon>
        <taxon>Pierinae</taxon>
        <taxon>Pieris</taxon>
    </lineage>
</organism>
<proteinExistence type="predicted"/>
<dbReference type="EMBL" id="CALOZG010000035">
    <property type="protein sequence ID" value="CAH4034080.1"/>
    <property type="molecule type" value="Genomic_DNA"/>
</dbReference>
<sequence>MLSPEEPQLKIYMLKAGLDETKNTLLSQKDVLLSIEEESEQLSEENKKVLQESHTLNAKVESLKLENVRLSAKRIIIMQQCEEATTCLDRTKENRDLIFQQIKDELTKSEIMLRQYEDHLFEIAERYRKTPVFGNEEAIKIETSKMKGTISELENEEAKHQNMVQVLQRELDSFGTSIPEDILDIAGKRDLEEKINALKAEVEALTQKKDNVLPCHGNMALLLETKANQ</sequence>
<reference evidence="2" key="1">
    <citation type="submission" date="2022-05" db="EMBL/GenBank/DDBJ databases">
        <authorList>
            <person name="Okamura Y."/>
        </authorList>
    </citation>
    <scope>NUCLEOTIDE SEQUENCE</scope>
</reference>